<proteinExistence type="predicted"/>
<accession>A0A8H3UNG9</accession>
<dbReference type="AlphaFoldDB" id="A0A8H3UNG9"/>
<reference evidence="2 3" key="1">
    <citation type="submission" date="2018-12" db="EMBL/GenBank/DDBJ databases">
        <title>Venturia inaequalis Genome Resource.</title>
        <authorList>
            <person name="Lichtner F.J."/>
        </authorList>
    </citation>
    <scope>NUCLEOTIDE SEQUENCE [LARGE SCALE GENOMIC DNA]</scope>
    <source>
        <strain evidence="2 3">120213</strain>
    </source>
</reference>
<dbReference type="Proteomes" id="UP000447873">
    <property type="component" value="Unassembled WGS sequence"/>
</dbReference>
<dbReference type="PANTHER" id="PTHR35605:SF1">
    <property type="entry name" value="ECP2 EFFECTOR PROTEIN DOMAIN-CONTAINING PROTEIN-RELATED"/>
    <property type="match status" value="1"/>
</dbReference>
<dbReference type="EMBL" id="WNWS01000268">
    <property type="protein sequence ID" value="KAE9972486.1"/>
    <property type="molecule type" value="Genomic_DNA"/>
</dbReference>
<name>A0A8H3UNG9_VENIN</name>
<gene>
    <name evidence="2" type="ORF">EG328_004958</name>
</gene>
<evidence type="ECO:0000313" key="2">
    <source>
        <dbReference type="EMBL" id="KAE9972486.1"/>
    </source>
</evidence>
<feature type="chain" id="PRO_5034112645" evidence="1">
    <location>
        <begin position="22"/>
        <end position="194"/>
    </location>
</feature>
<organism evidence="2 3">
    <name type="scientific">Venturia inaequalis</name>
    <name type="common">Apple scab fungus</name>
    <dbReference type="NCBI Taxonomy" id="5025"/>
    <lineage>
        <taxon>Eukaryota</taxon>
        <taxon>Fungi</taxon>
        <taxon>Dikarya</taxon>
        <taxon>Ascomycota</taxon>
        <taxon>Pezizomycotina</taxon>
        <taxon>Dothideomycetes</taxon>
        <taxon>Pleosporomycetidae</taxon>
        <taxon>Venturiales</taxon>
        <taxon>Venturiaceae</taxon>
        <taxon>Venturia</taxon>
    </lineage>
</organism>
<evidence type="ECO:0000313" key="3">
    <source>
        <dbReference type="Proteomes" id="UP000447873"/>
    </source>
</evidence>
<protein>
    <submittedName>
        <fullName evidence="2">Uncharacterized protein</fullName>
    </submittedName>
</protein>
<keyword evidence="1" id="KW-0732">Signal</keyword>
<sequence length="194" mass="21824">MRAPFLAMILAAVYYAGQVTAGTNTADILTAKEAADQLMFPNHTITTPSWSFDIHPGKSDGNDTTIFSGTVQHAMAQMEAAYPGWRKEFDSYIDNQEQDIRKRDNSWKEYWRQPIDCDRDEATEPEDDRFEWALTSAIQVGIRYLDHLQFKGIHLGQGPKCSRVSCSYNSAIFACNVDPDDVTLSSWSKVSDVA</sequence>
<dbReference type="PANTHER" id="PTHR35605">
    <property type="entry name" value="ECP2 EFFECTOR PROTEIN DOMAIN-CONTAINING PROTEIN-RELATED"/>
    <property type="match status" value="1"/>
</dbReference>
<comment type="caution">
    <text evidence="2">The sequence shown here is derived from an EMBL/GenBank/DDBJ whole genome shotgun (WGS) entry which is preliminary data.</text>
</comment>
<feature type="signal peptide" evidence="1">
    <location>
        <begin position="1"/>
        <end position="21"/>
    </location>
</feature>
<evidence type="ECO:0000256" key="1">
    <source>
        <dbReference type="SAM" id="SignalP"/>
    </source>
</evidence>